<evidence type="ECO:0000256" key="1">
    <source>
        <dbReference type="SAM" id="MobiDB-lite"/>
    </source>
</evidence>
<gene>
    <name evidence="2" type="ORF">ES332_D01G162400v1</name>
</gene>
<sequence>MPDISIKEKKEKSYKPYFLKIWRVFKFLSRNPPKSGRLGRRLRSHGQWLASHEDVPDQRVEVRSKAKSLERGNKEKKRSLALP</sequence>
<dbReference type="EMBL" id="CM017623">
    <property type="protein sequence ID" value="TYH88075.1"/>
    <property type="molecule type" value="Genomic_DNA"/>
</dbReference>
<feature type="region of interest" description="Disordered" evidence="1">
    <location>
        <begin position="59"/>
        <end position="83"/>
    </location>
</feature>
<organism evidence="2 3">
    <name type="scientific">Gossypium tomentosum</name>
    <name type="common">Hawaiian cotton</name>
    <name type="synonym">Gossypium sandvicense</name>
    <dbReference type="NCBI Taxonomy" id="34277"/>
    <lineage>
        <taxon>Eukaryota</taxon>
        <taxon>Viridiplantae</taxon>
        <taxon>Streptophyta</taxon>
        <taxon>Embryophyta</taxon>
        <taxon>Tracheophyta</taxon>
        <taxon>Spermatophyta</taxon>
        <taxon>Magnoliopsida</taxon>
        <taxon>eudicotyledons</taxon>
        <taxon>Gunneridae</taxon>
        <taxon>Pentapetalae</taxon>
        <taxon>rosids</taxon>
        <taxon>malvids</taxon>
        <taxon>Malvales</taxon>
        <taxon>Malvaceae</taxon>
        <taxon>Malvoideae</taxon>
        <taxon>Gossypium</taxon>
    </lineage>
</organism>
<feature type="compositionally biased region" description="Basic and acidic residues" evidence="1">
    <location>
        <begin position="59"/>
        <end position="73"/>
    </location>
</feature>
<keyword evidence="3" id="KW-1185">Reference proteome</keyword>
<dbReference type="AlphaFoldDB" id="A0A5D2M9Y3"/>
<name>A0A5D2M9Y3_GOSTO</name>
<reference evidence="2 3" key="1">
    <citation type="submission" date="2019-07" db="EMBL/GenBank/DDBJ databases">
        <title>WGS assembly of Gossypium tomentosum.</title>
        <authorList>
            <person name="Chen Z.J."/>
            <person name="Sreedasyam A."/>
            <person name="Ando A."/>
            <person name="Song Q."/>
            <person name="De L."/>
            <person name="Hulse-Kemp A."/>
            <person name="Ding M."/>
            <person name="Ye W."/>
            <person name="Kirkbride R."/>
            <person name="Jenkins J."/>
            <person name="Plott C."/>
            <person name="Lovell J."/>
            <person name="Lin Y.-M."/>
            <person name="Vaughn R."/>
            <person name="Liu B."/>
            <person name="Li W."/>
            <person name="Simpson S."/>
            <person name="Scheffler B."/>
            <person name="Saski C."/>
            <person name="Grover C."/>
            <person name="Hu G."/>
            <person name="Conover J."/>
            <person name="Carlson J."/>
            <person name="Shu S."/>
            <person name="Boston L."/>
            <person name="Williams M."/>
            <person name="Peterson D."/>
            <person name="Mcgee K."/>
            <person name="Jones D."/>
            <person name="Wendel J."/>
            <person name="Stelly D."/>
            <person name="Grimwood J."/>
            <person name="Schmutz J."/>
        </authorList>
    </citation>
    <scope>NUCLEOTIDE SEQUENCE [LARGE SCALE GENOMIC DNA]</scope>
    <source>
        <strain evidence="2">7179.01</strain>
    </source>
</reference>
<proteinExistence type="predicted"/>
<feature type="compositionally biased region" description="Basic residues" evidence="1">
    <location>
        <begin position="74"/>
        <end position="83"/>
    </location>
</feature>
<evidence type="ECO:0000313" key="3">
    <source>
        <dbReference type="Proteomes" id="UP000322667"/>
    </source>
</evidence>
<accession>A0A5D2M9Y3</accession>
<dbReference type="Proteomes" id="UP000322667">
    <property type="component" value="Chromosome D01"/>
</dbReference>
<evidence type="ECO:0000313" key="2">
    <source>
        <dbReference type="EMBL" id="TYH88075.1"/>
    </source>
</evidence>
<protein>
    <submittedName>
        <fullName evidence="2">Uncharacterized protein</fullName>
    </submittedName>
</protein>